<dbReference type="InParanoid" id="J4GW38"/>
<evidence type="ECO:0000313" key="1">
    <source>
        <dbReference type="EMBL" id="CCM05815.1"/>
    </source>
</evidence>
<sequence length="352" mass="39480">MERLINLLEEPYMHTYFACVQNLSIGHFLPHQGSIMRLFQALSNLQTLSLNTIIPKLRRTTSNEVYGVFPVNEFLDAHLPASITTLNIRDCTIGSFSQLCTMLSSLPRLSVLRLSGWIGIWRGCDTNIGMHPDLNLEHLVLQGLNDWCADALMKSMLSTRIMQSLKYLGFKHCACSVSVLVEFLARLHSVEMLNIAFSVQEDAREFLETFSVPRSSSLPSTLEVLQISLDRDGTTSLNMGLLADLLDNLTCSGLKTLHLCFDADILAGESMDEIAERLDPLSRMGNILGKGFFRGLSLVLVKFSGRRHSSINYEVVQCLMRVIQHRVCCSRPSAGPQVQLIVYDEDTRFYGL</sequence>
<evidence type="ECO:0000313" key="2">
    <source>
        <dbReference type="Proteomes" id="UP000006352"/>
    </source>
</evidence>
<proteinExistence type="predicted"/>
<evidence type="ECO:0008006" key="3">
    <source>
        <dbReference type="Google" id="ProtNLM"/>
    </source>
</evidence>
<name>J4GW38_9APHY</name>
<dbReference type="AlphaFoldDB" id="J4GW38"/>
<keyword evidence="2" id="KW-1185">Reference proteome</keyword>
<dbReference type="GeneID" id="24100726"/>
<reference evidence="1 2" key="1">
    <citation type="journal article" date="2012" name="Appl. Environ. Microbiol.">
        <title>Short-read sequencing for genomic analysis of the brown rot fungus Fibroporia radiculosa.</title>
        <authorList>
            <person name="Tang J.D."/>
            <person name="Perkins A.D."/>
            <person name="Sonstegard T.S."/>
            <person name="Schroeder S.G."/>
            <person name="Burgess S.C."/>
            <person name="Diehl S.V."/>
        </authorList>
    </citation>
    <scope>NUCLEOTIDE SEQUENCE [LARGE SCALE GENOMIC DNA]</scope>
    <source>
        <strain evidence="1 2">TFFH 294</strain>
    </source>
</reference>
<dbReference type="RefSeq" id="XP_012185098.1">
    <property type="nucleotide sequence ID" value="XM_012329708.1"/>
</dbReference>
<organism evidence="1 2">
    <name type="scientific">Fibroporia radiculosa</name>
    <dbReference type="NCBI Taxonomy" id="599839"/>
    <lineage>
        <taxon>Eukaryota</taxon>
        <taxon>Fungi</taxon>
        <taxon>Dikarya</taxon>
        <taxon>Basidiomycota</taxon>
        <taxon>Agaricomycotina</taxon>
        <taxon>Agaricomycetes</taxon>
        <taxon>Polyporales</taxon>
        <taxon>Fibroporiaceae</taxon>
        <taxon>Fibroporia</taxon>
    </lineage>
</organism>
<dbReference type="SUPFAM" id="SSF52047">
    <property type="entry name" value="RNI-like"/>
    <property type="match status" value="1"/>
</dbReference>
<accession>J4GW38</accession>
<protein>
    <recommendedName>
        <fullName evidence="3">F-box domain-containing protein</fullName>
    </recommendedName>
</protein>
<dbReference type="Proteomes" id="UP000006352">
    <property type="component" value="Unassembled WGS sequence"/>
</dbReference>
<dbReference type="EMBL" id="HE797207">
    <property type="protein sequence ID" value="CCM05815.1"/>
    <property type="molecule type" value="Genomic_DNA"/>
</dbReference>
<dbReference type="InterPro" id="IPR032675">
    <property type="entry name" value="LRR_dom_sf"/>
</dbReference>
<gene>
    <name evidence="1" type="ORF">FIBRA_08049</name>
</gene>
<dbReference type="Gene3D" id="3.80.10.10">
    <property type="entry name" value="Ribonuclease Inhibitor"/>
    <property type="match status" value="1"/>
</dbReference>
<dbReference type="HOGENOM" id="CLU_787626_0_0_1"/>